<dbReference type="SUPFAM" id="SSF55048">
    <property type="entry name" value="Probable ACP-binding domain of malonyl-CoA ACP transacylase"/>
    <property type="match status" value="1"/>
</dbReference>
<dbReference type="GO" id="GO:0006633">
    <property type="term" value="P:fatty acid biosynthetic process"/>
    <property type="evidence" value="ECO:0007669"/>
    <property type="project" value="InterPro"/>
</dbReference>
<evidence type="ECO:0000313" key="11">
    <source>
        <dbReference type="EMBL" id="VIO58806.1"/>
    </source>
</evidence>
<dbReference type="SUPFAM" id="SSF53335">
    <property type="entry name" value="S-adenosyl-L-methionine-dependent methyltransferases"/>
    <property type="match status" value="1"/>
</dbReference>
<dbReference type="SUPFAM" id="SSF47336">
    <property type="entry name" value="ACP-like"/>
    <property type="match status" value="1"/>
</dbReference>
<feature type="domain" description="Carrier" evidence="8">
    <location>
        <begin position="2556"/>
        <end position="2635"/>
    </location>
</feature>
<dbReference type="PANTHER" id="PTHR43775:SF20">
    <property type="entry name" value="HYBRID PKS-NRPS SYNTHETASE APDA"/>
    <property type="match status" value="1"/>
</dbReference>
<dbReference type="InterPro" id="IPR036736">
    <property type="entry name" value="ACP-like_sf"/>
</dbReference>
<dbReference type="InterPro" id="IPR020841">
    <property type="entry name" value="PKS_Beta-ketoAc_synthase_dom"/>
</dbReference>
<dbReference type="SMART" id="SM00827">
    <property type="entry name" value="PKS_AT"/>
    <property type="match status" value="1"/>
</dbReference>
<dbReference type="CDD" id="cd02440">
    <property type="entry name" value="AdoMet_MTases"/>
    <property type="match status" value="1"/>
</dbReference>
<dbReference type="GO" id="GO:0008168">
    <property type="term" value="F:methyltransferase activity"/>
    <property type="evidence" value="ECO:0007669"/>
    <property type="project" value="UniProtKB-KW"/>
</dbReference>
<dbReference type="InterPro" id="IPR032821">
    <property type="entry name" value="PKS_assoc"/>
</dbReference>
<dbReference type="InterPro" id="IPR049551">
    <property type="entry name" value="PKS_DH_C"/>
</dbReference>
<evidence type="ECO:0000259" key="9">
    <source>
        <dbReference type="PROSITE" id="PS52004"/>
    </source>
</evidence>
<dbReference type="InterPro" id="IPR001227">
    <property type="entry name" value="Ac_transferase_dom_sf"/>
</dbReference>
<dbReference type="InterPro" id="IPR049900">
    <property type="entry name" value="PKS_mFAS_DH"/>
</dbReference>
<keyword evidence="4" id="KW-0808">Transferase</keyword>
<dbReference type="InterPro" id="IPR018201">
    <property type="entry name" value="Ketoacyl_synth_AS"/>
</dbReference>
<dbReference type="InterPro" id="IPR016036">
    <property type="entry name" value="Malonyl_transacylase_ACP-bd"/>
</dbReference>
<dbReference type="InterPro" id="IPR016039">
    <property type="entry name" value="Thiolase-like"/>
</dbReference>
<dbReference type="Pfam" id="PF14765">
    <property type="entry name" value="PS-DH"/>
    <property type="match status" value="1"/>
</dbReference>
<dbReference type="InterPro" id="IPR042104">
    <property type="entry name" value="PKS_dehydratase_sf"/>
</dbReference>
<dbReference type="InterPro" id="IPR036291">
    <property type="entry name" value="NAD(P)-bd_dom_sf"/>
</dbReference>
<dbReference type="SMART" id="SM00825">
    <property type="entry name" value="PKS_KS"/>
    <property type="match status" value="1"/>
</dbReference>
<evidence type="ECO:0000259" key="10">
    <source>
        <dbReference type="PROSITE" id="PS52019"/>
    </source>
</evidence>
<dbReference type="GO" id="GO:0004315">
    <property type="term" value="F:3-oxoacyl-[acyl-carrier-protein] synthase activity"/>
    <property type="evidence" value="ECO:0007669"/>
    <property type="project" value="InterPro"/>
</dbReference>
<dbReference type="InterPro" id="IPR020806">
    <property type="entry name" value="PKS_PP-bd"/>
</dbReference>
<protein>
    <submittedName>
        <fullName evidence="11">Uncharacterized protein</fullName>
    </submittedName>
</protein>
<dbReference type="InterPro" id="IPR029063">
    <property type="entry name" value="SAM-dependent_MTases_sf"/>
</dbReference>
<dbReference type="PANTHER" id="PTHR43775">
    <property type="entry name" value="FATTY ACID SYNTHASE"/>
    <property type="match status" value="1"/>
</dbReference>
<dbReference type="GO" id="GO:0044550">
    <property type="term" value="P:secondary metabolite biosynthetic process"/>
    <property type="evidence" value="ECO:0007669"/>
    <property type="project" value="TreeGrafter"/>
</dbReference>
<evidence type="ECO:0000256" key="4">
    <source>
        <dbReference type="ARBA" id="ARBA00022679"/>
    </source>
</evidence>
<dbReference type="InterPro" id="IPR057326">
    <property type="entry name" value="KR_dom"/>
</dbReference>
<dbReference type="GO" id="GO:0032259">
    <property type="term" value="P:methylation"/>
    <property type="evidence" value="ECO:0007669"/>
    <property type="project" value="UniProtKB-KW"/>
</dbReference>
<evidence type="ECO:0000256" key="2">
    <source>
        <dbReference type="ARBA" id="ARBA00022553"/>
    </source>
</evidence>
<dbReference type="Pfam" id="PF08242">
    <property type="entry name" value="Methyltransf_12"/>
    <property type="match status" value="1"/>
</dbReference>
<dbReference type="FunFam" id="3.40.47.10:FF:000019">
    <property type="entry name" value="Polyketide synthase type I"/>
    <property type="match status" value="1"/>
</dbReference>
<keyword evidence="3" id="KW-0489">Methyltransferase</keyword>
<dbReference type="PROSITE" id="PS50075">
    <property type="entry name" value="CARRIER"/>
    <property type="match status" value="1"/>
</dbReference>
<dbReference type="Gene3D" id="1.10.1200.10">
    <property type="entry name" value="ACP-like"/>
    <property type="match status" value="1"/>
</dbReference>
<dbReference type="Gene3D" id="3.40.50.720">
    <property type="entry name" value="NAD(P)-binding Rossmann-like Domain"/>
    <property type="match status" value="1"/>
</dbReference>
<dbReference type="PROSITE" id="PS00606">
    <property type="entry name" value="KS3_1"/>
    <property type="match status" value="1"/>
</dbReference>
<dbReference type="Pfam" id="PF08659">
    <property type="entry name" value="KR"/>
    <property type="match status" value="1"/>
</dbReference>
<evidence type="ECO:0000256" key="7">
    <source>
        <dbReference type="PROSITE-ProRule" id="PRU01363"/>
    </source>
</evidence>
<dbReference type="InterPro" id="IPR050091">
    <property type="entry name" value="PKS_NRPS_Biosynth_Enz"/>
</dbReference>
<dbReference type="Pfam" id="PF21089">
    <property type="entry name" value="PKS_DH_N"/>
    <property type="match status" value="1"/>
</dbReference>
<evidence type="ECO:0000256" key="6">
    <source>
        <dbReference type="ARBA" id="ARBA00023268"/>
    </source>
</evidence>
<evidence type="ECO:0000256" key="5">
    <source>
        <dbReference type="ARBA" id="ARBA00023002"/>
    </source>
</evidence>
<dbReference type="SUPFAM" id="SSF52151">
    <property type="entry name" value="FabD/lysophospholipase-like"/>
    <property type="match status" value="1"/>
</dbReference>
<dbReference type="Gene3D" id="3.40.50.150">
    <property type="entry name" value="Vaccinia Virus protein VP39"/>
    <property type="match status" value="1"/>
</dbReference>
<dbReference type="Pfam" id="PF16197">
    <property type="entry name" value="KAsynt_C_assoc"/>
    <property type="match status" value="1"/>
</dbReference>
<keyword evidence="6" id="KW-0511">Multifunctional enzyme</keyword>
<evidence type="ECO:0000259" key="8">
    <source>
        <dbReference type="PROSITE" id="PS50075"/>
    </source>
</evidence>
<feature type="domain" description="PKS/mFAS DH" evidence="10">
    <location>
        <begin position="965"/>
        <end position="1280"/>
    </location>
</feature>
<dbReference type="Pfam" id="PF02801">
    <property type="entry name" value="Ketoacyl-synt_C"/>
    <property type="match status" value="1"/>
</dbReference>
<evidence type="ECO:0000256" key="3">
    <source>
        <dbReference type="ARBA" id="ARBA00022603"/>
    </source>
</evidence>
<feature type="domain" description="Ketosynthase family 3 (KS3)" evidence="9">
    <location>
        <begin position="6"/>
        <end position="450"/>
    </location>
</feature>
<accession>A0A4E9E387</accession>
<dbReference type="InterPro" id="IPR013217">
    <property type="entry name" value="Methyltransf_12"/>
</dbReference>
<dbReference type="Gene3D" id="3.10.129.110">
    <property type="entry name" value="Polyketide synthase dehydratase"/>
    <property type="match status" value="1"/>
</dbReference>
<dbReference type="CDD" id="cd00833">
    <property type="entry name" value="PKS"/>
    <property type="match status" value="1"/>
</dbReference>
<dbReference type="GO" id="GO:0031177">
    <property type="term" value="F:phosphopantetheine binding"/>
    <property type="evidence" value="ECO:0007669"/>
    <property type="project" value="InterPro"/>
</dbReference>
<dbReference type="InterPro" id="IPR014043">
    <property type="entry name" value="Acyl_transferase_dom"/>
</dbReference>
<feature type="region of interest" description="C-terminal hotdog fold" evidence="7">
    <location>
        <begin position="1126"/>
        <end position="1280"/>
    </location>
</feature>
<dbReference type="SMART" id="SM00823">
    <property type="entry name" value="PKS_PP"/>
    <property type="match status" value="1"/>
</dbReference>
<dbReference type="InterPro" id="IPR049552">
    <property type="entry name" value="PKS_DH_N"/>
</dbReference>
<reference evidence="11" key="1">
    <citation type="submission" date="2019-04" db="EMBL/GenBank/DDBJ databases">
        <authorList>
            <person name="Melise S."/>
            <person name="Noan J."/>
            <person name="Okalmin O."/>
        </authorList>
    </citation>
    <scope>NUCLEOTIDE SEQUENCE</scope>
    <source>
        <strain evidence="11">FN9</strain>
    </source>
</reference>
<dbReference type="SMART" id="SM00822">
    <property type="entry name" value="PKS_KR"/>
    <property type="match status" value="1"/>
</dbReference>
<dbReference type="SMART" id="SM00826">
    <property type="entry name" value="PKS_DH"/>
    <property type="match status" value="1"/>
</dbReference>
<dbReference type="InterPro" id="IPR009081">
    <property type="entry name" value="PP-bd_ACP"/>
</dbReference>
<feature type="active site" description="Proton donor; for dehydratase activity" evidence="7">
    <location>
        <position position="1189"/>
    </location>
</feature>
<keyword evidence="1" id="KW-0596">Phosphopantetheine</keyword>
<feature type="active site" description="Proton acceptor; for dehydratase activity" evidence="7">
    <location>
        <position position="997"/>
    </location>
</feature>
<dbReference type="PROSITE" id="PS52004">
    <property type="entry name" value="KS3_2"/>
    <property type="match status" value="1"/>
</dbReference>
<feature type="region of interest" description="N-terminal hotdog fold" evidence="7">
    <location>
        <begin position="965"/>
        <end position="1101"/>
    </location>
</feature>
<dbReference type="InterPro" id="IPR020807">
    <property type="entry name" value="PKS_DH"/>
</dbReference>
<dbReference type="SUPFAM" id="SSF53901">
    <property type="entry name" value="Thiolase-like"/>
    <property type="match status" value="1"/>
</dbReference>
<dbReference type="Pfam" id="PF00698">
    <property type="entry name" value="Acyl_transf_1"/>
    <property type="match status" value="1"/>
</dbReference>
<name>A0A4E9E387_GIBZA</name>
<organism evidence="11">
    <name type="scientific">Gibberella zeae</name>
    <name type="common">Wheat head blight fungus</name>
    <name type="synonym">Fusarium graminearum</name>
    <dbReference type="NCBI Taxonomy" id="5518"/>
    <lineage>
        <taxon>Eukaryota</taxon>
        <taxon>Fungi</taxon>
        <taxon>Dikarya</taxon>
        <taxon>Ascomycota</taxon>
        <taxon>Pezizomycotina</taxon>
        <taxon>Sordariomycetes</taxon>
        <taxon>Hypocreomycetidae</taxon>
        <taxon>Hypocreales</taxon>
        <taxon>Nectriaceae</taxon>
        <taxon>Fusarium</taxon>
    </lineage>
</organism>
<dbReference type="Gene3D" id="3.40.47.10">
    <property type="match status" value="1"/>
</dbReference>
<dbReference type="InterPro" id="IPR014031">
    <property type="entry name" value="Ketoacyl_synth_C"/>
</dbReference>
<evidence type="ECO:0000256" key="1">
    <source>
        <dbReference type="ARBA" id="ARBA00022450"/>
    </source>
</evidence>
<dbReference type="GO" id="GO:0016491">
    <property type="term" value="F:oxidoreductase activity"/>
    <property type="evidence" value="ECO:0007669"/>
    <property type="project" value="UniProtKB-KW"/>
</dbReference>
<keyword evidence="2" id="KW-0597">Phosphoprotein</keyword>
<dbReference type="InterPro" id="IPR014030">
    <property type="entry name" value="Ketoacyl_synth_N"/>
</dbReference>
<dbReference type="Pfam" id="PF00109">
    <property type="entry name" value="ketoacyl-synt"/>
    <property type="match status" value="1"/>
</dbReference>
<dbReference type="EMBL" id="CAAKMV010000135">
    <property type="protein sequence ID" value="VIO58806.1"/>
    <property type="molecule type" value="Genomic_DNA"/>
</dbReference>
<dbReference type="Gene3D" id="3.40.366.10">
    <property type="entry name" value="Malonyl-Coenzyme A Acyl Carrier Protein, domain 2"/>
    <property type="match status" value="1"/>
</dbReference>
<keyword evidence="5" id="KW-0560">Oxidoreductase</keyword>
<dbReference type="InterPro" id="IPR016035">
    <property type="entry name" value="Acyl_Trfase/lysoPLipase"/>
</dbReference>
<proteinExistence type="predicted"/>
<dbReference type="GO" id="GO:0004312">
    <property type="term" value="F:fatty acid synthase activity"/>
    <property type="evidence" value="ECO:0007669"/>
    <property type="project" value="TreeGrafter"/>
</dbReference>
<dbReference type="SUPFAM" id="SSF51735">
    <property type="entry name" value="NAD(P)-binding Rossmann-fold domains"/>
    <property type="match status" value="1"/>
</dbReference>
<dbReference type="InterPro" id="IPR013968">
    <property type="entry name" value="PKS_KR"/>
</dbReference>
<gene>
    <name evidence="11" type="ORF">FUG_LOCUS318479</name>
</gene>
<sequence>MQGPTNEPIAIIGTGCRFPGGSNTASKLWDLLKDPKDVSKEIPEDRFNLDRFYHKDSTHHGTANVRRSYLLDEDVRLFDTQFFGISPGEAQAMDPQHRVLLEVVYEAIESTGKTIHGLHNSDTAVYVGLMCTDYYVIQAADLNSVPTYNATGVANSNASSRVSYFFNWHGPSMTIDTACSSSLVAVHEAVQALRNGTSRMAVACGTNLILSPLPFISESNLSMLSPTGKSRMWDADADGYARGEGVAAVVLKPLSAAIEDNDVIECIIREVGVNQDGKTRGITMPSAQAQASLIRQTYAKAGLNPATPEGRCQFFEAHGTGTPAGDPQEAEALKTAFFPNETDSVTNGTNGLLSEADNLLVGSIKTVIGHTEGTAGLAGLIKACMALKHGAVPPNLLFNRLNPALEPFTKHLSIPTSLTPWPKLLPKVPRRASVNSFGFGGTNAHAILEAYSQAPQNGFATPSSSPLVVPAIPFVFSAASETSLRGVLESFLEYLNTSKDKDESLDLTSLAYILSTKRTVLSQRVSIIASTFEQLVEKVEAVLDDSASSVVGSKAATRSHPALLGVFTGQGAQWATMGTKLMHSNPLAQSVIQDLDAVLASLPECHRPRWSLGRELLADTTSRIKEAELSQPLCTAVQIMLVDLLKANGVQFQGVVGHSSGEIAAAYAAGFVSSADAIKIAYYRGYFAKLASGSSSTGKDSSVKGSMMAVGTTYEDAIELCQLEDFRGRISLAAHNGPNSVTLSGDSDAINQAHFIFSEEEKKFARLLKVNTAYHSSHMQPCVSPYTEALQACGIVAREPASDAPKWFSSVRSGKPVLDVDGLDCQYWVDNLLSPVLFHEAVQGCLDSSDTYNAILEIGPHAALKGPLDESVLELMGSKLPYTSALVRGKDDIESFSTALGFLWTQFGNQCVDLGTFQKRVSKDTGSKLCSTMDDLPTYAWTHDKPLWAESRSTKLFRTMPGSFHDLLGIQTADGTAEEWRWQNILKTKELPWMVGHALQGQIVFPGTGYIALAMEASLQIAQGRPVSKIDLYDLEIRKAIAVNESASGTELLVTMTNVSAIHPDVETITADFATYSTISRESGSMALNCCGKVCIFLQTETVTTTGSDGHAAEQFATRSTPVPGMAGIDVERFYSAMQHDLGYMYSGPFRGLSRLSRKLGSSEGSIRRPPFGEDGSETTLIFHPGMLDNALQGLFAAYSAPGDGRLWSMRAPTACHRVSLVPSLCGRNMTEEVDFDCTLTDSRDDFITGDVEVYASGYSQRIIEIEGLSFSPFAAATDRDDRQLFQEQIWCVNEADGPLVLGNMAPTFEERTKALDAERAAFFYLKKLHLSVPSDQRSQLPWYRQSLLDNAERLYDLVCSGTHSYAPQSWIQDTKEDVYAMMESYGPQDADFNLTKAVGENLPLPDVIKGDTNILQYMTQNNYLDRYYTHAIGFGWLNVLISGVVGQIADKHPKMRFLEIGAGTGGATGAVLDRIGQAYSSYTYTDISSGFFERAVDKFQDHAGKMLFKMLDIEKDPVSQGFPEHSYDIILAANVLHATKNLTETLQNTRRLLKPGGFLVLMEILGNDVMRIGLVMGGLPGWWVGKDDGRRWGPTITLEEWDTLLKGTGFAGVDTNTPMPDKVQMPGSVFVAQAVDDRIVKLRDPLQHDALPSAATDHVNGIQNGHTPSPTISKGTSHLVVIGGSSTSGSKLASDIIRVLSPLFAEIIHIPQLDSKDAIAKIPSNVDLHILSLTECDTGGTFFHNISNTAWQNFQHLLATSPASLLWVVPNTRSGNPLGAIGTGLFRSLFYEIPETKFQVLDLDEKATGYLSGCAGLIAKLVQQLRLVTDTSSARGPSTLTPETSEDDLQSVNDGTATVEMLWTVEPELYLHDGRLYISRVRLQKEQNDRYNSWRRPILQLTESKSTVDPSLSTSSLGRQTSLELQWKDDAYYNLKEINWFAKPLSTDSATIDVSCSLASCLKTPAGFFFVQVGTDVNTGEKKLCLSTENRSRVTVHSSWTETLKQEHDVADGQYMSFIVADMIVQQIMYMLPPTGILLLHEPDPGLASLLTRQLANIGRKVVFTTTRSDKSTNLLSKANWIFMHPRLNKRLIESALPHGVTFFIDCGQAEDVIHEGSHGKDHGLGLRLHNSLSRTCVKRTLQDLTSRTASVAPHEATGEVVKLLHRITTFAAAQLNSVPDGAPLKVKSLSEIVSRAKTRALATAEGCSTGPFCLVNWHAESQVPISVAPVWDRDDLFRSDRTYWMLGLTGDLGRSLAEFMISRGARHVVLSSRTPQPDEMWVERQQKKYGATVVYIAVDLTSLDSVQKAHKQIVKSMPPLAGVANGALVLKDSSVAKMTIEQLQAVLRPKVDGTLHLQSVVDANSGSEEQPLDWFIAFSSIVGTTGNLGQAAYSAANGFLKAWVSQQRSMFGHNAAVIDISRVLGVGYVERETQSNSGRLTREQTDRLMNRTGTLAMSETDLHQLFAEAVVAADHCSASNTGLSVGARDAEIITGIAPISSAQAEDVFWARNPRFGLLVIDSNAAVGGDDQDGKGSERRQVPVKTQLAAANTPQEVTSVLTSCIVTKLRASLFLSASDSFSETVALVDQGVDSLVGVDIRTWCIKELDVDVPVLKILGGASVVDLADYILESLPVKEKSK</sequence>
<dbReference type="PROSITE" id="PS52019">
    <property type="entry name" value="PKS_MFAS_DH"/>
    <property type="match status" value="1"/>
</dbReference>